<sequence>PPPPRDRCWHDGGQFCYSWEEDAELRLSLEPPAAPGTECYGVRWSPLRPDVTLKDCFSMANVSWYGGPSIRAQRWPLNGAESPAQPLVSGDLGTNPDSFGPVLERYFLGSTGVTVTVAPDVPLLLSLESHRQFCLETPAGREEPLHYQLCRPFLPPPVPTLPNVPSTSRGIFPPCRSPIWRYHGPEGSAARIQRGLRSLVRRLKRHRLQEGIVALGERGTAVLAAADPVPSERRRRQAPALVEPLELSITLSPYAAVTSPLFLRSLRGGEAAGYWLSRQPRPGGSSIPLLTTWKGQLCARLNVTSGAALRWYLARARRLRQALGAAYVAFEGVEGNSFLELDVPAPAELAGDGYTEVLAAALATLGNGTIISAGTR</sequence>
<name>A0A7L3JY09_9PASS</name>
<dbReference type="AlphaFoldDB" id="A0A7L3JY09"/>
<accession>A0A7L3JY09</accession>
<evidence type="ECO:0000313" key="1">
    <source>
        <dbReference type="EMBL" id="NXU33914.1"/>
    </source>
</evidence>
<evidence type="ECO:0000313" key="2">
    <source>
        <dbReference type="Proteomes" id="UP000525319"/>
    </source>
</evidence>
<feature type="non-terminal residue" evidence="1">
    <location>
        <position position="376"/>
    </location>
</feature>
<organism evidence="1 2">
    <name type="scientific">Drymodes brunneopygia</name>
    <dbReference type="NCBI Taxonomy" id="626378"/>
    <lineage>
        <taxon>Eukaryota</taxon>
        <taxon>Metazoa</taxon>
        <taxon>Chordata</taxon>
        <taxon>Craniata</taxon>
        <taxon>Vertebrata</taxon>
        <taxon>Euteleostomi</taxon>
        <taxon>Archelosauria</taxon>
        <taxon>Archosauria</taxon>
        <taxon>Dinosauria</taxon>
        <taxon>Saurischia</taxon>
        <taxon>Theropoda</taxon>
        <taxon>Coelurosauria</taxon>
        <taxon>Aves</taxon>
        <taxon>Neognathae</taxon>
        <taxon>Neoaves</taxon>
        <taxon>Telluraves</taxon>
        <taxon>Australaves</taxon>
        <taxon>Passeriformes</taxon>
        <taxon>Petroicidae</taxon>
        <taxon>Drymodes</taxon>
    </lineage>
</organism>
<dbReference type="Proteomes" id="UP000525319">
    <property type="component" value="Unassembled WGS sequence"/>
</dbReference>
<reference evidence="1 2" key="1">
    <citation type="submission" date="2019-09" db="EMBL/GenBank/DDBJ databases">
        <title>Bird 10,000 Genomes (B10K) Project - Family phase.</title>
        <authorList>
            <person name="Zhang G."/>
        </authorList>
    </citation>
    <scope>NUCLEOTIDE SEQUENCE [LARGE SCALE GENOMIC DNA]</scope>
    <source>
        <strain evidence="1">B10K-DU-030-03</strain>
    </source>
</reference>
<proteinExistence type="predicted"/>
<dbReference type="PANTHER" id="PTHR43053:SF6">
    <property type="entry name" value="SITS-BINDING PROTEIN"/>
    <property type="match status" value="1"/>
</dbReference>
<comment type="caution">
    <text evidence="1">The sequence shown here is derived from an EMBL/GenBank/DDBJ whole genome shotgun (WGS) entry which is preliminary data.</text>
</comment>
<gene>
    <name evidence="1" type="primary">Sp15_1</name>
    <name evidence="1" type="ORF">DRYBRU_R08926</name>
</gene>
<protein>
    <submittedName>
        <fullName evidence="1">SP15 protein</fullName>
    </submittedName>
</protein>
<dbReference type="InterPro" id="IPR050985">
    <property type="entry name" value="Alpha-glycosidase_related"/>
</dbReference>
<feature type="non-terminal residue" evidence="1">
    <location>
        <position position="1"/>
    </location>
</feature>
<dbReference type="OrthoDB" id="10070917at2759"/>
<dbReference type="EMBL" id="VZTZ01001988">
    <property type="protein sequence ID" value="NXU33914.1"/>
    <property type="molecule type" value="Genomic_DNA"/>
</dbReference>
<keyword evidence="2" id="KW-1185">Reference proteome</keyword>
<dbReference type="PANTHER" id="PTHR43053">
    <property type="entry name" value="GLYCOSIDASE FAMILY 31"/>
    <property type="match status" value="1"/>
</dbReference>